<reference evidence="5" key="1">
    <citation type="journal article" date="2019" name="Int. J. Syst. Evol. Microbiol.">
        <title>The Global Catalogue of Microorganisms (GCM) 10K type strain sequencing project: providing services to taxonomists for standard genome sequencing and annotation.</title>
        <authorList>
            <consortium name="The Broad Institute Genomics Platform"/>
            <consortium name="The Broad Institute Genome Sequencing Center for Infectious Disease"/>
            <person name="Wu L."/>
            <person name="Ma J."/>
        </authorList>
    </citation>
    <scope>NUCLEOTIDE SEQUENCE [LARGE SCALE GENOMIC DNA]</scope>
    <source>
        <strain evidence="5">JCM 18532</strain>
    </source>
</reference>
<keyword evidence="2" id="KW-0812">Transmembrane</keyword>
<feature type="transmembrane region" description="Helical" evidence="2">
    <location>
        <begin position="31"/>
        <end position="59"/>
    </location>
</feature>
<evidence type="ECO:0000313" key="4">
    <source>
        <dbReference type="EMBL" id="GAA4758920.1"/>
    </source>
</evidence>
<feature type="transmembrane region" description="Helical" evidence="2">
    <location>
        <begin position="79"/>
        <end position="100"/>
    </location>
</feature>
<evidence type="ECO:0000256" key="1">
    <source>
        <dbReference type="SAM" id="MobiDB-lite"/>
    </source>
</evidence>
<dbReference type="EMBL" id="BAABKN010000036">
    <property type="protein sequence ID" value="GAA4758920.1"/>
    <property type="molecule type" value="Genomic_DNA"/>
</dbReference>
<evidence type="ECO:0000259" key="3">
    <source>
        <dbReference type="Pfam" id="PF13828"/>
    </source>
</evidence>
<organism evidence="4 5">
    <name type="scientific">Nocardioides endophyticus</name>
    <dbReference type="NCBI Taxonomy" id="1353775"/>
    <lineage>
        <taxon>Bacteria</taxon>
        <taxon>Bacillati</taxon>
        <taxon>Actinomycetota</taxon>
        <taxon>Actinomycetes</taxon>
        <taxon>Propionibacteriales</taxon>
        <taxon>Nocardioidaceae</taxon>
        <taxon>Nocardioides</taxon>
    </lineage>
</organism>
<proteinExistence type="predicted"/>
<feature type="domain" description="DUF4190" evidence="3">
    <location>
        <begin position="30"/>
        <end position="97"/>
    </location>
</feature>
<accession>A0ABP8ZL48</accession>
<evidence type="ECO:0000256" key="2">
    <source>
        <dbReference type="SAM" id="Phobius"/>
    </source>
</evidence>
<gene>
    <name evidence="4" type="ORF">GCM10023350_51070</name>
</gene>
<dbReference type="RefSeq" id="WP_345529947.1">
    <property type="nucleotide sequence ID" value="NZ_BAABKN010000036.1"/>
</dbReference>
<keyword evidence="2" id="KW-1133">Transmembrane helix</keyword>
<dbReference type="InterPro" id="IPR025241">
    <property type="entry name" value="DUF4190"/>
</dbReference>
<keyword evidence="2" id="KW-0472">Membrane</keyword>
<name>A0ABP8ZL48_9ACTN</name>
<feature type="region of interest" description="Disordered" evidence="1">
    <location>
        <begin position="1"/>
        <end position="27"/>
    </location>
</feature>
<comment type="caution">
    <text evidence="4">The sequence shown here is derived from an EMBL/GenBank/DDBJ whole genome shotgun (WGS) entry which is preliminary data.</text>
</comment>
<protein>
    <recommendedName>
        <fullName evidence="3">DUF4190 domain-containing protein</fullName>
    </recommendedName>
</protein>
<dbReference type="Pfam" id="PF13828">
    <property type="entry name" value="DUF4190"/>
    <property type="match status" value="1"/>
</dbReference>
<feature type="compositionally biased region" description="Pro residues" evidence="1">
    <location>
        <begin position="1"/>
        <end position="22"/>
    </location>
</feature>
<evidence type="ECO:0000313" key="5">
    <source>
        <dbReference type="Proteomes" id="UP001499882"/>
    </source>
</evidence>
<keyword evidence="5" id="KW-1185">Reference proteome</keyword>
<sequence length="114" mass="11762">MSYSEPPPPPPQYGAPVPPQGGMPPKKSGMAVASLVLGILAVIPCFWGCFIFGILGVVFGQLGKKDIRDSGGAKTGEGLAKWGFILGIVGIVAGVLYWILVATGAVDLSYNTDV</sequence>
<dbReference type="Proteomes" id="UP001499882">
    <property type="component" value="Unassembled WGS sequence"/>
</dbReference>